<dbReference type="PANTHER" id="PTHR46268">
    <property type="entry name" value="STRESS RESPONSE PROTEIN NHAX"/>
    <property type="match status" value="1"/>
</dbReference>
<feature type="domain" description="UspA" evidence="2">
    <location>
        <begin position="145"/>
        <end position="269"/>
    </location>
</feature>
<evidence type="ECO:0000259" key="2">
    <source>
        <dbReference type="Pfam" id="PF00582"/>
    </source>
</evidence>
<dbReference type="Proteomes" id="UP001165296">
    <property type="component" value="Unassembled WGS sequence"/>
</dbReference>
<accession>A0ABS8AQ28</accession>
<comment type="similarity">
    <text evidence="1">Belongs to the universal stress protein A family.</text>
</comment>
<name>A0ABS8AQ28_9BACT</name>
<dbReference type="CDD" id="cd00293">
    <property type="entry name" value="USP-like"/>
    <property type="match status" value="1"/>
</dbReference>
<reference evidence="3" key="1">
    <citation type="submission" date="2021-10" db="EMBL/GenBank/DDBJ databases">
        <authorList>
            <person name="Dean J.D."/>
            <person name="Kim M.K."/>
            <person name="Newey C.N."/>
            <person name="Stoker T.S."/>
            <person name="Thompson D.W."/>
            <person name="Grose J.H."/>
        </authorList>
    </citation>
    <scope>NUCLEOTIDE SEQUENCE</scope>
    <source>
        <strain evidence="3">BT178</strain>
    </source>
</reference>
<dbReference type="SUPFAM" id="SSF52402">
    <property type="entry name" value="Adenine nucleotide alpha hydrolases-like"/>
    <property type="match status" value="2"/>
</dbReference>
<comment type="caution">
    <text evidence="3">The sequence shown here is derived from an EMBL/GenBank/DDBJ whole genome shotgun (WGS) entry which is preliminary data.</text>
</comment>
<evidence type="ECO:0000313" key="3">
    <source>
        <dbReference type="EMBL" id="MCB2408118.1"/>
    </source>
</evidence>
<keyword evidence="4" id="KW-1185">Reference proteome</keyword>
<dbReference type="EMBL" id="JAJADR010000002">
    <property type="protein sequence ID" value="MCB2408118.1"/>
    <property type="molecule type" value="Genomic_DNA"/>
</dbReference>
<dbReference type="InterPro" id="IPR006016">
    <property type="entry name" value="UspA"/>
</dbReference>
<organism evidence="3 4">
    <name type="scientific">Hymenobacter lucidus</name>
    <dbReference type="NCBI Taxonomy" id="2880930"/>
    <lineage>
        <taxon>Bacteria</taxon>
        <taxon>Pseudomonadati</taxon>
        <taxon>Bacteroidota</taxon>
        <taxon>Cytophagia</taxon>
        <taxon>Cytophagales</taxon>
        <taxon>Hymenobacteraceae</taxon>
        <taxon>Hymenobacter</taxon>
    </lineage>
</organism>
<dbReference type="InterPro" id="IPR014729">
    <property type="entry name" value="Rossmann-like_a/b/a_fold"/>
</dbReference>
<dbReference type="Pfam" id="PF00582">
    <property type="entry name" value="Usp"/>
    <property type="match status" value="2"/>
</dbReference>
<dbReference type="Gene3D" id="3.40.50.620">
    <property type="entry name" value="HUPs"/>
    <property type="match status" value="2"/>
</dbReference>
<gene>
    <name evidence="3" type="ORF">LGH74_09030</name>
</gene>
<feature type="domain" description="UspA" evidence="2">
    <location>
        <begin position="4"/>
        <end position="135"/>
    </location>
</feature>
<dbReference type="RefSeq" id="WP_226174817.1">
    <property type="nucleotide sequence ID" value="NZ_JAJADR010000002.1"/>
</dbReference>
<evidence type="ECO:0000256" key="1">
    <source>
        <dbReference type="ARBA" id="ARBA00008791"/>
    </source>
</evidence>
<proteinExistence type="inferred from homology"/>
<dbReference type="PANTHER" id="PTHR46268:SF22">
    <property type="entry name" value="SENSOR PROTEIN KDPD-RELATED"/>
    <property type="match status" value="1"/>
</dbReference>
<evidence type="ECO:0000313" key="4">
    <source>
        <dbReference type="Proteomes" id="UP001165296"/>
    </source>
</evidence>
<protein>
    <submittedName>
        <fullName evidence="3">Universal stress protein</fullName>
    </submittedName>
</protein>
<sequence length="273" mass="29248">MSAPLLVLTDFTPAADDALQYAAALAAQLQMPLVLLHVNRDSIFDPETFTGRVPHRTEGEIAVALDERLRHLTVPTIPAMTAGRSTAAILEVVEQHRPALVVLGKPNVEDLPDELVTTTSLDLLRATQYPLLVVPMGTLPQRPQSIVIAADGAQFRLAAPAAAVAPLLQALQAHLTVVHVAEPEDDDSCMGALSMVRQSGLLGNLAENAVHTRGARNLDVAKGIEHAAQAVHADLLVLIARRHNILGRLFHRSITAHFIRHSRLPVLALPTAG</sequence>